<dbReference type="OrthoDB" id="2386367at2759"/>
<proteinExistence type="predicted"/>
<dbReference type="AlphaFoldDB" id="A0A1D2MRW8"/>
<keyword evidence="4" id="KW-1185">Reference proteome</keyword>
<feature type="non-terminal residue" evidence="3">
    <location>
        <position position="1004"/>
    </location>
</feature>
<dbReference type="Gene3D" id="2.170.16.10">
    <property type="entry name" value="Hedgehog/Intein (Hint) domain"/>
    <property type="match status" value="1"/>
</dbReference>
<feature type="coiled-coil region" evidence="1">
    <location>
        <begin position="555"/>
        <end position="676"/>
    </location>
</feature>
<accession>A0A1D2MRW8</accession>
<dbReference type="InterPro" id="IPR036844">
    <property type="entry name" value="Hint_dom_sf"/>
</dbReference>
<evidence type="ECO:0000313" key="4">
    <source>
        <dbReference type="Proteomes" id="UP000094527"/>
    </source>
</evidence>
<keyword evidence="1" id="KW-0175">Coiled coil</keyword>
<gene>
    <name evidence="3" type="ORF">Ocin01_10896</name>
</gene>
<protein>
    <submittedName>
        <fullName evidence="3">Reticulocyte-binding protein 2 a</fullName>
    </submittedName>
</protein>
<evidence type="ECO:0000313" key="3">
    <source>
        <dbReference type="EMBL" id="ODM95783.1"/>
    </source>
</evidence>
<comment type="caution">
    <text evidence="3">The sequence shown here is derived from an EMBL/GenBank/DDBJ whole genome shotgun (WGS) entry which is preliminary data.</text>
</comment>
<reference evidence="3 4" key="1">
    <citation type="journal article" date="2016" name="Genome Biol. Evol.">
        <title>Gene Family Evolution Reflects Adaptation to Soil Environmental Stressors in the Genome of the Collembolan Orchesella cincta.</title>
        <authorList>
            <person name="Faddeeva-Vakhrusheva A."/>
            <person name="Derks M.F."/>
            <person name="Anvar S.Y."/>
            <person name="Agamennone V."/>
            <person name="Suring W."/>
            <person name="Smit S."/>
            <person name="van Straalen N.M."/>
            <person name="Roelofs D."/>
        </authorList>
    </citation>
    <scope>NUCLEOTIDE SEQUENCE [LARGE SCALE GENOMIC DNA]</scope>
    <source>
        <tissue evidence="3">Mixed pool</tissue>
    </source>
</reference>
<name>A0A1D2MRW8_ORCCI</name>
<sequence length="1004" mass="115297">MIRGLSNLHNRITDAKFSNVLFVFSHYCKESSRQIRRNPEPRLLQFKEVIEDYGLFPKPIFTSVIENKGKDNYLQMINGNYELPNMEYFPANLLNKFDTITKGGQDIIANAIINAAFRERENPKTFNMTETRFGLVSASHSKVAKYMSILSSATLSVGSTEVSRLLADSFETMPTQLKTQFPNALSYLQKYFNVRNFRSKNDLPQTTVAILELLEGINMKDEAVVYLLENGLKLTASTFPQKVVAGYSFNVLRDSVLPISPYKLDNNNLKMSPIGFRLPEAITCTKESNNFNLLQIVNTRDKYVRNRIESFGINMETVGSTELFTGLQRKIKEGFFVRDSSCSNNVCSFVASRYYKLFQFDLNTSAQLHPDFIKRVNNLTAFDESAYESINSWNAFFNDYGTHVVKSALGGGRIDIHVSHPTSISVDSLKNMLFKTVEFTEDPKLLITGDKIDPARVLPSGATYSLIFHGGSPTYHSSNLAAQSLEDAIKIMKNWKKSLSFHPAIYPIHYVPIHQQVAQSSSLGSQKSQIIQDATLRLFNSSLIYVAPTPDPKVLEEMARIKRENEEKLKQLAAEAKAKQEQAERERLAAIEEQKHRERDRQRREEQRRREEEELQKQLEKERQRMLKEQQEVLKRQEEEERKRQVQLTLQLLINRIQQEIRQQELQRQLDAARNRQRSSCLKQGTKILLADFTEKPVQELIIGDVLLDKDLKPTRVLGISYEFLLNQKFYGFDNQSFFFTDTHLFVGPKANVMKETLTPDQDLFQLYTTSKANLFAQNPLLKYLNVKDFDENTKFNDTLRTSLFHFDPLLHDKPVERDINVFLEPKIYPADTPIYFIQVDSPTGTYFAEGYVCRHEIPPLELWPNTIATLFSIFGTRGFKKLAQLPYSLETIYLIDGVSDNVRMRVKSVLDEEFLSGESAKHHEMNYYCKKQSLANFNLDEMIGKIFNNPTMAALAMELYGGTGSIMSKYMDNPNMPLSECQLQTLQDRIANVIGSQLEISNM</sequence>
<dbReference type="Proteomes" id="UP000094527">
    <property type="component" value="Unassembled WGS sequence"/>
</dbReference>
<evidence type="ECO:0000259" key="2">
    <source>
        <dbReference type="PROSITE" id="PS51412"/>
    </source>
</evidence>
<dbReference type="PROSITE" id="PS51412">
    <property type="entry name" value="MACPF_2"/>
    <property type="match status" value="1"/>
</dbReference>
<dbReference type="EMBL" id="LJIJ01000620">
    <property type="protein sequence ID" value="ODM95783.1"/>
    <property type="molecule type" value="Genomic_DNA"/>
</dbReference>
<organism evidence="3 4">
    <name type="scientific">Orchesella cincta</name>
    <name type="common">Springtail</name>
    <name type="synonym">Podura cincta</name>
    <dbReference type="NCBI Taxonomy" id="48709"/>
    <lineage>
        <taxon>Eukaryota</taxon>
        <taxon>Metazoa</taxon>
        <taxon>Ecdysozoa</taxon>
        <taxon>Arthropoda</taxon>
        <taxon>Hexapoda</taxon>
        <taxon>Collembola</taxon>
        <taxon>Entomobryomorpha</taxon>
        <taxon>Entomobryoidea</taxon>
        <taxon>Orchesellidae</taxon>
        <taxon>Orchesellinae</taxon>
        <taxon>Orchesella</taxon>
    </lineage>
</organism>
<dbReference type="SUPFAM" id="SSF51294">
    <property type="entry name" value="Hedgehog/intein (Hint) domain"/>
    <property type="match status" value="1"/>
</dbReference>
<dbReference type="Pfam" id="PF01823">
    <property type="entry name" value="MACPF"/>
    <property type="match status" value="1"/>
</dbReference>
<dbReference type="InterPro" id="IPR020864">
    <property type="entry name" value="MACPF"/>
</dbReference>
<dbReference type="SMART" id="SM00457">
    <property type="entry name" value="MACPF"/>
    <property type="match status" value="1"/>
</dbReference>
<feature type="domain" description="MACPF" evidence="2">
    <location>
        <begin position="228"/>
        <end position="547"/>
    </location>
</feature>
<evidence type="ECO:0000256" key="1">
    <source>
        <dbReference type="SAM" id="Coils"/>
    </source>
</evidence>